<dbReference type="AlphaFoldDB" id="A0A1J0LV56"/>
<feature type="transmembrane region" description="Helical" evidence="6">
    <location>
        <begin position="117"/>
        <end position="136"/>
    </location>
</feature>
<dbReference type="GO" id="GO:0005886">
    <property type="term" value="C:plasma membrane"/>
    <property type="evidence" value="ECO:0007669"/>
    <property type="project" value="UniProtKB-SubCell"/>
</dbReference>
<evidence type="ECO:0000256" key="3">
    <source>
        <dbReference type="ARBA" id="ARBA00022692"/>
    </source>
</evidence>
<dbReference type="Pfam" id="PF01895">
    <property type="entry name" value="PhoU"/>
    <property type="match status" value="1"/>
</dbReference>
<evidence type="ECO:0000256" key="5">
    <source>
        <dbReference type="ARBA" id="ARBA00023136"/>
    </source>
</evidence>
<dbReference type="GO" id="GO:0044341">
    <property type="term" value="P:sodium-dependent phosphate transport"/>
    <property type="evidence" value="ECO:0007669"/>
    <property type="project" value="InterPro"/>
</dbReference>
<name>A0A1J0LV56_THEBO</name>
<dbReference type="Pfam" id="PF02690">
    <property type="entry name" value="Na_Pi_cotrans"/>
    <property type="match status" value="1"/>
</dbReference>
<evidence type="ECO:0000259" key="7">
    <source>
        <dbReference type="Pfam" id="PF01895"/>
    </source>
</evidence>
<dbReference type="InterPro" id="IPR026022">
    <property type="entry name" value="PhoU_dom"/>
</dbReference>
<comment type="subcellular location">
    <subcellularLocation>
        <location evidence="1">Cell membrane</location>
        <topology evidence="1">Multi-pass membrane protein</topology>
    </subcellularLocation>
</comment>
<organism evidence="8 9">
    <name type="scientific">Thermus brockianus</name>
    <dbReference type="NCBI Taxonomy" id="56956"/>
    <lineage>
        <taxon>Bacteria</taxon>
        <taxon>Thermotogati</taxon>
        <taxon>Deinococcota</taxon>
        <taxon>Deinococci</taxon>
        <taxon>Thermales</taxon>
        <taxon>Thermaceae</taxon>
        <taxon>Thermus</taxon>
    </lineage>
</organism>
<feature type="transmembrane region" description="Helical" evidence="6">
    <location>
        <begin position="157"/>
        <end position="180"/>
    </location>
</feature>
<feature type="transmembrane region" description="Helical" evidence="6">
    <location>
        <begin position="224"/>
        <end position="243"/>
    </location>
</feature>
<feature type="transmembrane region" description="Helical" evidence="6">
    <location>
        <begin position="249"/>
        <end position="272"/>
    </location>
</feature>
<reference evidence="9" key="1">
    <citation type="submission" date="2016-06" db="EMBL/GenBank/DDBJ databases">
        <title>Whole genome sequencing of Thermus brockianus strain GE-1.</title>
        <authorList>
            <person name="Schaefers C."/>
            <person name="Blank S."/>
            <person name="Wiebusch S."/>
            <person name="Elleuche S."/>
            <person name="Antranikian G."/>
        </authorList>
    </citation>
    <scope>NUCLEOTIDE SEQUENCE [LARGE SCALE GENOMIC DNA]</scope>
    <source>
        <strain evidence="9">GE-1</strain>
    </source>
</reference>
<evidence type="ECO:0000256" key="4">
    <source>
        <dbReference type="ARBA" id="ARBA00022989"/>
    </source>
</evidence>
<evidence type="ECO:0000313" key="8">
    <source>
        <dbReference type="EMBL" id="APD10254.1"/>
    </source>
</evidence>
<dbReference type="InterPro" id="IPR003841">
    <property type="entry name" value="Na/Pi_transpt"/>
</dbReference>
<keyword evidence="5 6" id="KW-0472">Membrane</keyword>
<feature type="transmembrane region" description="Helical" evidence="6">
    <location>
        <begin position="46"/>
        <end position="66"/>
    </location>
</feature>
<evidence type="ECO:0000256" key="6">
    <source>
        <dbReference type="SAM" id="Phobius"/>
    </source>
</evidence>
<keyword evidence="2" id="KW-1003">Cell membrane</keyword>
<dbReference type="InterPro" id="IPR038078">
    <property type="entry name" value="PhoU-like_sf"/>
</dbReference>
<sequence>MGFWAGLALLLLGLHLVGEGLAGLKARRHLLARAMGHPLGVLGAGFFLGLLSGSGTGFSLLALGLVESGVLGLGQAALLSLAATAGAAFWVGVVSLAQRELAEAFLVLGLPFLLWPGLRRVAFFFLGVGLLFLGFLRMGEGVEGLRPFLVLLDPGPLGLYLLGFLLSFLLATANGVAALALALSPALGQEGAMALVLGAGVGVSGALFWAYLAGRREALPLGGVLLAHRFLLSLPLGFLLPWLSPLGVVGFHALAHLAFALGFLPLGGRYAALAERVFPKRGVVPKYLSQEALETPGLAFALVQRELARVADAVRGMLAQAVRVLAQEEGGEADLVPLEEKVDRLTREVVLYTAELSTRTRDERAVRFFVMASELEHLGDLVRRIVRQAERLWAQGLTFSPEGREDLLEALREVLKRLELLAAALGAGEKALAEEVLRQAPALEAFLDRLRRAHLARLEGGRPESRATTLAHLDLLITLEELGGGVERLCRLVLEL</sequence>
<dbReference type="OrthoDB" id="31028at2"/>
<accession>A0A1J0LV56</accession>
<feature type="domain" description="PhoU" evidence="7">
    <location>
        <begin position="308"/>
        <end position="388"/>
    </location>
</feature>
<keyword evidence="4 6" id="KW-1133">Transmembrane helix</keyword>
<dbReference type="KEGG" id="tbc:A0O31_02216"/>
<feature type="transmembrane region" description="Helical" evidence="6">
    <location>
        <begin position="192"/>
        <end position="212"/>
    </location>
</feature>
<dbReference type="Proteomes" id="UP000182993">
    <property type="component" value="Chromosome"/>
</dbReference>
<dbReference type="STRING" id="56956.A0O31_02216"/>
<gene>
    <name evidence="8" type="ORF">A0O31_02216</name>
</gene>
<keyword evidence="3 6" id="KW-0812">Transmembrane</keyword>
<feature type="transmembrane region" description="Helical" evidence="6">
    <location>
        <begin position="78"/>
        <end position="97"/>
    </location>
</feature>
<dbReference type="GO" id="GO:0005436">
    <property type="term" value="F:sodium:phosphate symporter activity"/>
    <property type="evidence" value="ECO:0007669"/>
    <property type="project" value="InterPro"/>
</dbReference>
<evidence type="ECO:0000256" key="1">
    <source>
        <dbReference type="ARBA" id="ARBA00004651"/>
    </source>
</evidence>
<dbReference type="SUPFAM" id="SSF109755">
    <property type="entry name" value="PhoU-like"/>
    <property type="match status" value="1"/>
</dbReference>
<dbReference type="Gene3D" id="1.20.58.220">
    <property type="entry name" value="Phosphate transport system protein phou homolog 2, domain 2"/>
    <property type="match status" value="1"/>
</dbReference>
<dbReference type="EMBL" id="CP016312">
    <property type="protein sequence ID" value="APD10254.1"/>
    <property type="molecule type" value="Genomic_DNA"/>
</dbReference>
<evidence type="ECO:0000313" key="9">
    <source>
        <dbReference type="Proteomes" id="UP000182993"/>
    </source>
</evidence>
<proteinExistence type="predicted"/>
<evidence type="ECO:0000256" key="2">
    <source>
        <dbReference type="ARBA" id="ARBA00022475"/>
    </source>
</evidence>
<dbReference type="RefSeq" id="WP_071677840.1">
    <property type="nucleotide sequence ID" value="NZ_CP016312.1"/>
</dbReference>
<protein>
    <submittedName>
        <fullName evidence="8">Na+/Pi-cotransporter</fullName>
    </submittedName>
</protein>